<sequence>MLYKSKKSSVEPAVLSTRSSFLLSTFFDAPHSVLLLLLNKMTMFPLYLILLSFFVGSAMSEKSSLTIHGVTDTLEEDDEKYTDALQTAGDVFAEVEALFDEENYEKRNGWFKDESNDEGDIVYAKDTRHGRMVRISTELPMPPDFVMKETWDGMETLPEWNQNINFAGVIASPTPNFDIVTYGNNDVLVVSGREFVSARIWRKVDDGYILASRSVTVPSFKSKHKGKVRAHLHMAGARFRVNPSNPETTLCDVVMLAELKGFLPKMLVNQVIGRIMLMDTVTNRRHFQDLKAKRDNNDD</sequence>
<keyword evidence="1" id="KW-0812">Transmembrane</keyword>
<dbReference type="InterPro" id="IPR023393">
    <property type="entry name" value="START-like_dom_sf"/>
</dbReference>
<dbReference type="GO" id="GO:0008289">
    <property type="term" value="F:lipid binding"/>
    <property type="evidence" value="ECO:0007669"/>
    <property type="project" value="InterPro"/>
</dbReference>
<proteinExistence type="predicted"/>
<dbReference type="Pfam" id="PF01852">
    <property type="entry name" value="START"/>
    <property type="match status" value="1"/>
</dbReference>
<reference evidence="3 4" key="1">
    <citation type="submission" date="2022-05" db="EMBL/GenBank/DDBJ databases">
        <title>Chromosome-level reference genomes for two strains of Caenorhabditis briggsae: an improved platform for comparative genomics.</title>
        <authorList>
            <person name="Stevens L."/>
            <person name="Andersen E.C."/>
        </authorList>
    </citation>
    <scope>NUCLEOTIDE SEQUENCE [LARGE SCALE GENOMIC DNA]</scope>
    <source>
        <strain evidence="3">QX1410_ONT</strain>
        <tissue evidence="3">Whole-organism</tissue>
    </source>
</reference>
<evidence type="ECO:0000256" key="1">
    <source>
        <dbReference type="SAM" id="Phobius"/>
    </source>
</evidence>
<dbReference type="AlphaFoldDB" id="A0AAE9DRV2"/>
<dbReference type="PROSITE" id="PS50848">
    <property type="entry name" value="START"/>
    <property type="match status" value="1"/>
</dbReference>
<dbReference type="PANTHER" id="PTHR46121:SF3">
    <property type="entry name" value="STEROIDOGENIC ACUTE REGULATORY-LIKE PROTEIN 1"/>
    <property type="match status" value="1"/>
</dbReference>
<dbReference type="InterPro" id="IPR051869">
    <property type="entry name" value="STARD3"/>
</dbReference>
<evidence type="ECO:0000313" key="4">
    <source>
        <dbReference type="Proteomes" id="UP000827892"/>
    </source>
</evidence>
<feature type="domain" description="START" evidence="2">
    <location>
        <begin position="106"/>
        <end position="292"/>
    </location>
</feature>
<evidence type="ECO:0000259" key="2">
    <source>
        <dbReference type="PROSITE" id="PS50848"/>
    </source>
</evidence>
<dbReference type="SUPFAM" id="SSF55961">
    <property type="entry name" value="Bet v1-like"/>
    <property type="match status" value="1"/>
</dbReference>
<keyword evidence="1" id="KW-0472">Membrane</keyword>
<protein>
    <recommendedName>
        <fullName evidence="2">START domain-containing protein</fullName>
    </recommendedName>
</protein>
<dbReference type="EMBL" id="CP090891">
    <property type="protein sequence ID" value="ULU10818.1"/>
    <property type="molecule type" value="Genomic_DNA"/>
</dbReference>
<keyword evidence="1" id="KW-1133">Transmembrane helix</keyword>
<accession>A0AAE9DRV2</accession>
<feature type="transmembrane region" description="Helical" evidence="1">
    <location>
        <begin position="44"/>
        <end position="60"/>
    </location>
</feature>
<dbReference type="SMART" id="SM00234">
    <property type="entry name" value="START"/>
    <property type="match status" value="1"/>
</dbReference>
<gene>
    <name evidence="3" type="ORF">L3Y34_014811</name>
</gene>
<dbReference type="Gene3D" id="3.30.530.20">
    <property type="match status" value="1"/>
</dbReference>
<dbReference type="InterPro" id="IPR002913">
    <property type="entry name" value="START_lipid-bd_dom"/>
</dbReference>
<dbReference type="Proteomes" id="UP000827892">
    <property type="component" value="Chromosome I"/>
</dbReference>
<evidence type="ECO:0000313" key="3">
    <source>
        <dbReference type="EMBL" id="ULU10818.1"/>
    </source>
</evidence>
<organism evidence="3 4">
    <name type="scientific">Caenorhabditis briggsae</name>
    <dbReference type="NCBI Taxonomy" id="6238"/>
    <lineage>
        <taxon>Eukaryota</taxon>
        <taxon>Metazoa</taxon>
        <taxon>Ecdysozoa</taxon>
        <taxon>Nematoda</taxon>
        <taxon>Chromadorea</taxon>
        <taxon>Rhabditida</taxon>
        <taxon>Rhabditina</taxon>
        <taxon>Rhabditomorpha</taxon>
        <taxon>Rhabditoidea</taxon>
        <taxon>Rhabditidae</taxon>
        <taxon>Peloderinae</taxon>
        <taxon>Caenorhabditis</taxon>
    </lineage>
</organism>
<dbReference type="PANTHER" id="PTHR46121">
    <property type="entry name" value="STEROIDOGENIC ACUTE REGULATORY PROTEIN-LIKE"/>
    <property type="match status" value="1"/>
</dbReference>
<name>A0AAE9DRV2_CAEBR</name>